<dbReference type="PANTHER" id="PTHR11662:SF331">
    <property type="entry name" value="MAJOR FACILITATOR SUPERFAMILY (MFS) PROFILE DOMAIN-CONTAINING PROTEIN"/>
    <property type="match status" value="1"/>
</dbReference>
<dbReference type="GO" id="GO:0016020">
    <property type="term" value="C:membrane"/>
    <property type="evidence" value="ECO:0007669"/>
    <property type="project" value="UniProtKB-SubCell"/>
</dbReference>
<keyword evidence="2 5" id="KW-0812">Transmembrane</keyword>
<evidence type="ECO:0000256" key="1">
    <source>
        <dbReference type="ARBA" id="ARBA00004141"/>
    </source>
</evidence>
<dbReference type="Pfam" id="PF07690">
    <property type="entry name" value="MFS_1"/>
    <property type="match status" value="1"/>
</dbReference>
<dbReference type="PROSITE" id="PS50850">
    <property type="entry name" value="MFS"/>
    <property type="match status" value="1"/>
</dbReference>
<evidence type="ECO:0000256" key="3">
    <source>
        <dbReference type="ARBA" id="ARBA00022989"/>
    </source>
</evidence>
<protein>
    <submittedName>
        <fullName evidence="9">Major facilitator superfamily (MFS) profile domain-containing protein</fullName>
    </submittedName>
</protein>
<evidence type="ECO:0000259" key="7">
    <source>
        <dbReference type="PROSITE" id="PS50850"/>
    </source>
</evidence>
<sequence length="515" mass="55908">MGAVKSYPWFPSFRSLTAMLLCLCFASVHMMNSNMGMAIVCMVNSTEFSSSIHIEGGLPLPTTTNGSFLENEDTLLSSKSAAKLNWSAEDQGLIFGAFNAGLICMLITGFLADKFNAKYMLIAAVFLAAIANFMIPLLAPISVYFAILARFMVGLADALLQPAVNSLLTRWFPAAERSYALGVASGGRQIGTLLIVPTAGALCSQTVLFGGWPSIFFVSATVGLIFIFIYILIGADKPSKQSFISEQELKFITMSNTSEDVGKKRTERKVPWMKIMKSKAVWAALISVVCHEIPLMTMIMFLPSYLHDVHHYEATKNGLLSALPTACHWASKIGCSYLNTWLIHHTTWNKTSISKVLNGVGSAGIAIFQIGVTFLDSSRAFLAVVFLCLSMVCTGMHTPGCQGALVAIAPAYSGAITGLTFFFVAISGIANPLLTKWIVQTGSIIEWNLVFYISSVIAFLPVIIFSIWGSAEVQKWAKSPKAYAEHVATTQAKMPKIKNGNIKVDISTMETDQAR</sequence>
<evidence type="ECO:0000313" key="8">
    <source>
        <dbReference type="Proteomes" id="UP000887540"/>
    </source>
</evidence>
<evidence type="ECO:0000256" key="2">
    <source>
        <dbReference type="ARBA" id="ARBA00022692"/>
    </source>
</evidence>
<feature type="transmembrane region" description="Helical" evidence="5">
    <location>
        <begin position="449"/>
        <end position="471"/>
    </location>
</feature>
<comment type="subcellular location">
    <subcellularLocation>
        <location evidence="1">Membrane</location>
        <topology evidence="1">Multi-pass membrane protein</topology>
    </subcellularLocation>
</comment>
<dbReference type="AlphaFoldDB" id="A0A914E8N1"/>
<keyword evidence="8" id="KW-1185">Reference proteome</keyword>
<dbReference type="GO" id="GO:0006820">
    <property type="term" value="P:monoatomic anion transport"/>
    <property type="evidence" value="ECO:0007669"/>
    <property type="project" value="TreeGrafter"/>
</dbReference>
<name>A0A914E8N1_9BILA</name>
<feature type="domain" description="Major facilitator superfamily (MFS) profile" evidence="7">
    <location>
        <begin position="22"/>
        <end position="473"/>
    </location>
</feature>
<dbReference type="InterPro" id="IPR020846">
    <property type="entry name" value="MFS_dom"/>
</dbReference>
<feature type="transmembrane region" description="Helical" evidence="5">
    <location>
        <begin position="145"/>
        <end position="169"/>
    </location>
</feature>
<evidence type="ECO:0000313" key="9">
    <source>
        <dbReference type="WBParaSite" id="ACRNAN_scaffold61.g12962.t1"/>
    </source>
</evidence>
<feature type="transmembrane region" description="Helical" evidence="5">
    <location>
        <begin position="119"/>
        <end position="139"/>
    </location>
</feature>
<dbReference type="InterPro" id="IPR036259">
    <property type="entry name" value="MFS_trans_sf"/>
</dbReference>
<reference evidence="9" key="1">
    <citation type="submission" date="2022-11" db="UniProtKB">
        <authorList>
            <consortium name="WormBaseParasite"/>
        </authorList>
    </citation>
    <scope>IDENTIFICATION</scope>
</reference>
<feature type="transmembrane region" description="Helical" evidence="5">
    <location>
        <begin position="280"/>
        <end position="302"/>
    </location>
</feature>
<dbReference type="InterPro" id="IPR011701">
    <property type="entry name" value="MFS"/>
</dbReference>
<dbReference type="InterPro" id="IPR050382">
    <property type="entry name" value="MFS_Na/Anion_cotransporter"/>
</dbReference>
<feature type="transmembrane region" description="Helical" evidence="5">
    <location>
        <begin position="356"/>
        <end position="374"/>
    </location>
</feature>
<dbReference type="GO" id="GO:0022857">
    <property type="term" value="F:transmembrane transporter activity"/>
    <property type="evidence" value="ECO:0007669"/>
    <property type="project" value="InterPro"/>
</dbReference>
<feature type="transmembrane region" description="Helical" evidence="5">
    <location>
        <begin position="404"/>
        <end position="429"/>
    </location>
</feature>
<keyword evidence="6" id="KW-0732">Signal</keyword>
<dbReference type="PANTHER" id="PTHR11662">
    <property type="entry name" value="SOLUTE CARRIER FAMILY 17"/>
    <property type="match status" value="1"/>
</dbReference>
<feature type="chain" id="PRO_5037171400" evidence="6">
    <location>
        <begin position="27"/>
        <end position="515"/>
    </location>
</feature>
<organism evidence="8 9">
    <name type="scientific">Acrobeloides nanus</name>
    <dbReference type="NCBI Taxonomy" id="290746"/>
    <lineage>
        <taxon>Eukaryota</taxon>
        <taxon>Metazoa</taxon>
        <taxon>Ecdysozoa</taxon>
        <taxon>Nematoda</taxon>
        <taxon>Chromadorea</taxon>
        <taxon>Rhabditida</taxon>
        <taxon>Tylenchina</taxon>
        <taxon>Cephalobomorpha</taxon>
        <taxon>Cephaloboidea</taxon>
        <taxon>Cephalobidae</taxon>
        <taxon>Acrobeloides</taxon>
    </lineage>
</organism>
<accession>A0A914E8N1</accession>
<keyword evidence="4 5" id="KW-0472">Membrane</keyword>
<evidence type="ECO:0000256" key="5">
    <source>
        <dbReference type="SAM" id="Phobius"/>
    </source>
</evidence>
<keyword evidence="3 5" id="KW-1133">Transmembrane helix</keyword>
<dbReference type="WBParaSite" id="ACRNAN_scaffold61.g12962.t1">
    <property type="protein sequence ID" value="ACRNAN_scaffold61.g12962.t1"/>
    <property type="gene ID" value="ACRNAN_scaffold61.g12962"/>
</dbReference>
<feature type="transmembrane region" description="Helical" evidence="5">
    <location>
        <begin position="190"/>
        <end position="209"/>
    </location>
</feature>
<feature type="signal peptide" evidence="6">
    <location>
        <begin position="1"/>
        <end position="26"/>
    </location>
</feature>
<feature type="transmembrane region" description="Helical" evidence="5">
    <location>
        <begin position="93"/>
        <end position="112"/>
    </location>
</feature>
<feature type="transmembrane region" description="Helical" evidence="5">
    <location>
        <begin position="215"/>
        <end position="233"/>
    </location>
</feature>
<dbReference type="Proteomes" id="UP000887540">
    <property type="component" value="Unplaced"/>
</dbReference>
<evidence type="ECO:0000256" key="4">
    <source>
        <dbReference type="ARBA" id="ARBA00023136"/>
    </source>
</evidence>
<dbReference type="Gene3D" id="1.20.1250.20">
    <property type="entry name" value="MFS general substrate transporter like domains"/>
    <property type="match status" value="2"/>
</dbReference>
<evidence type="ECO:0000256" key="6">
    <source>
        <dbReference type="SAM" id="SignalP"/>
    </source>
</evidence>
<proteinExistence type="predicted"/>
<dbReference type="FunFam" id="1.20.1250.20:FF:000532">
    <property type="entry name" value="SLC (SoLute Carrier) homolog"/>
    <property type="match status" value="1"/>
</dbReference>
<dbReference type="SUPFAM" id="SSF103473">
    <property type="entry name" value="MFS general substrate transporter"/>
    <property type="match status" value="1"/>
</dbReference>
<feature type="transmembrane region" description="Helical" evidence="5">
    <location>
        <begin position="380"/>
        <end position="397"/>
    </location>
</feature>